<dbReference type="InterPro" id="IPR036028">
    <property type="entry name" value="SH3-like_dom_sf"/>
</dbReference>
<dbReference type="CDD" id="cd11955">
    <property type="entry name" value="SH3_srGAP1-3"/>
    <property type="match status" value="1"/>
</dbReference>
<dbReference type="SUPFAM" id="SSF48350">
    <property type="entry name" value="GTPase activation domain, GAP"/>
    <property type="match status" value="1"/>
</dbReference>
<evidence type="ECO:0000256" key="3">
    <source>
        <dbReference type="ARBA" id="ARBA00004510"/>
    </source>
</evidence>
<dbReference type="InterPro" id="IPR000198">
    <property type="entry name" value="RhoGAP_dom"/>
</dbReference>
<evidence type="ECO:0000259" key="27">
    <source>
        <dbReference type="PROSITE" id="PS51741"/>
    </source>
</evidence>
<dbReference type="InterPro" id="IPR035648">
    <property type="entry name" value="srGAP1/2/3_SH3"/>
</dbReference>
<dbReference type="SMART" id="SM00324">
    <property type="entry name" value="RhoGAP"/>
    <property type="match status" value="1"/>
</dbReference>
<evidence type="ECO:0000256" key="5">
    <source>
        <dbReference type="ARBA" id="ARBA00004552"/>
    </source>
</evidence>
<feature type="compositionally biased region" description="Polar residues" evidence="24">
    <location>
        <begin position="903"/>
        <end position="918"/>
    </location>
</feature>
<dbReference type="CDD" id="cd04383">
    <property type="entry name" value="RhoGAP_srGAP"/>
    <property type="match status" value="1"/>
</dbReference>
<proteinExistence type="predicted"/>
<dbReference type="Pfam" id="PF00018">
    <property type="entry name" value="SH3_1"/>
    <property type="match status" value="1"/>
</dbReference>
<evidence type="ECO:0000256" key="4">
    <source>
        <dbReference type="ARBA" id="ARBA00004514"/>
    </source>
</evidence>
<dbReference type="FunFam" id="1.10.555.10:FF:000010">
    <property type="entry name" value="SLIT-ROBO Rho GTPase-activating protein 1 isoform 2"/>
    <property type="match status" value="1"/>
</dbReference>
<keyword evidence="29" id="KW-1185">Reference proteome</keyword>
<evidence type="ECO:0000256" key="7">
    <source>
        <dbReference type="ARBA" id="ARBA00022468"/>
    </source>
</evidence>
<dbReference type="InterPro" id="IPR001060">
    <property type="entry name" value="FCH_dom"/>
</dbReference>
<dbReference type="PROSITE" id="PS50238">
    <property type="entry name" value="RHOGAP"/>
    <property type="match status" value="1"/>
</dbReference>
<dbReference type="GO" id="GO:0045211">
    <property type="term" value="C:postsynaptic membrane"/>
    <property type="evidence" value="ECO:0007669"/>
    <property type="project" value="UniProtKB-SubCell"/>
</dbReference>
<evidence type="ECO:0000256" key="20">
    <source>
        <dbReference type="ARBA" id="ARBA00073507"/>
    </source>
</evidence>
<dbReference type="GO" id="GO:0030027">
    <property type="term" value="C:lamellipodium"/>
    <property type="evidence" value="ECO:0007669"/>
    <property type="project" value="UniProtKB-SubCell"/>
</dbReference>
<evidence type="ECO:0000256" key="18">
    <source>
        <dbReference type="ARBA" id="ARBA00034100"/>
    </source>
</evidence>
<evidence type="ECO:0000256" key="8">
    <source>
        <dbReference type="ARBA" id="ARBA00022475"/>
    </source>
</evidence>
<accession>A0A8C1KZQ6</accession>
<dbReference type="FunFam" id="1.20.1270.60:FF:000006">
    <property type="entry name" value="SLIT-ROBO Rho GTPase-activating protein 1 isoform 2"/>
    <property type="match status" value="1"/>
</dbReference>
<evidence type="ECO:0000313" key="28">
    <source>
        <dbReference type="Ensembl" id="ENSCCRP00010055112.1"/>
    </source>
</evidence>
<dbReference type="GO" id="GO:0014069">
    <property type="term" value="C:postsynaptic density"/>
    <property type="evidence" value="ECO:0007669"/>
    <property type="project" value="UniProtKB-SubCell"/>
</dbReference>
<dbReference type="SUPFAM" id="SSF103657">
    <property type="entry name" value="BAR/IMD domain-like"/>
    <property type="match status" value="1"/>
</dbReference>
<dbReference type="GO" id="GO:0007399">
    <property type="term" value="P:nervous system development"/>
    <property type="evidence" value="ECO:0007669"/>
    <property type="project" value="UniProtKB-KW"/>
</dbReference>
<dbReference type="AlphaFoldDB" id="A0A8C1KZQ6"/>
<dbReference type="SUPFAM" id="SSF50044">
    <property type="entry name" value="SH3-domain"/>
    <property type="match status" value="1"/>
</dbReference>
<keyword evidence="8" id="KW-1003">Cell membrane</keyword>
<dbReference type="GO" id="GO:0005096">
    <property type="term" value="F:GTPase activator activity"/>
    <property type="evidence" value="ECO:0007669"/>
    <property type="project" value="UniProtKB-KW"/>
</dbReference>
<evidence type="ECO:0000256" key="6">
    <source>
        <dbReference type="ARBA" id="ARBA00022443"/>
    </source>
</evidence>
<dbReference type="InterPro" id="IPR001452">
    <property type="entry name" value="SH3_domain"/>
</dbReference>
<dbReference type="GO" id="GO:0043197">
    <property type="term" value="C:dendritic spine"/>
    <property type="evidence" value="ECO:0007669"/>
    <property type="project" value="UniProtKB-SubCell"/>
</dbReference>
<feature type="compositionally biased region" description="Pro residues" evidence="24">
    <location>
        <begin position="981"/>
        <end position="993"/>
    </location>
</feature>
<evidence type="ECO:0000256" key="21">
    <source>
        <dbReference type="PROSITE-ProRule" id="PRU00192"/>
    </source>
</evidence>
<reference evidence="28" key="2">
    <citation type="submission" date="2025-09" db="UniProtKB">
        <authorList>
            <consortium name="Ensembl"/>
        </authorList>
    </citation>
    <scope>IDENTIFICATION</scope>
</reference>
<dbReference type="Pfam" id="PF00611">
    <property type="entry name" value="FCH"/>
    <property type="match status" value="1"/>
</dbReference>
<keyword evidence="6 21" id="KW-0728">SH3 domain</keyword>
<dbReference type="SMART" id="SM00055">
    <property type="entry name" value="FCH"/>
    <property type="match status" value="1"/>
</dbReference>
<keyword evidence="16" id="KW-0966">Cell projection</keyword>
<evidence type="ECO:0000256" key="22">
    <source>
        <dbReference type="PROSITE-ProRule" id="PRU01077"/>
    </source>
</evidence>
<dbReference type="Pfam" id="PF00620">
    <property type="entry name" value="RhoGAP"/>
    <property type="match status" value="1"/>
</dbReference>
<dbReference type="GO" id="GO:0005634">
    <property type="term" value="C:nucleus"/>
    <property type="evidence" value="ECO:0007669"/>
    <property type="project" value="UniProtKB-SubCell"/>
</dbReference>
<feature type="domain" description="SH3" evidence="25">
    <location>
        <begin position="691"/>
        <end position="750"/>
    </location>
</feature>
<dbReference type="Gene3D" id="2.30.30.40">
    <property type="entry name" value="SH3 Domains"/>
    <property type="match status" value="1"/>
</dbReference>
<dbReference type="InterPro" id="IPR027267">
    <property type="entry name" value="AH/BAR_dom_sf"/>
</dbReference>
<evidence type="ECO:0000256" key="9">
    <source>
        <dbReference type="ARBA" id="ARBA00022490"/>
    </source>
</evidence>
<dbReference type="GO" id="GO:0005829">
    <property type="term" value="C:cytosol"/>
    <property type="evidence" value="ECO:0007669"/>
    <property type="project" value="UniProtKB-SubCell"/>
</dbReference>
<dbReference type="Gene3D" id="1.10.555.10">
    <property type="entry name" value="Rho GTPase activation protein"/>
    <property type="match status" value="1"/>
</dbReference>
<dbReference type="GO" id="GO:0045335">
    <property type="term" value="C:phagocytic vesicle"/>
    <property type="evidence" value="ECO:0007669"/>
    <property type="project" value="UniProtKB-SubCell"/>
</dbReference>
<evidence type="ECO:0000256" key="15">
    <source>
        <dbReference type="ARBA" id="ARBA00023257"/>
    </source>
</evidence>
<dbReference type="PROSITE" id="PS51741">
    <property type="entry name" value="F_BAR"/>
    <property type="match status" value="1"/>
</dbReference>
<protein>
    <recommendedName>
        <fullName evidence="20">SLIT-ROBO Rho GTPase-activating protein 2</fullName>
    </recommendedName>
</protein>
<evidence type="ECO:0000256" key="17">
    <source>
        <dbReference type="ARBA" id="ARBA00023329"/>
    </source>
</evidence>
<keyword evidence="13" id="KW-0472">Membrane</keyword>
<dbReference type="Gene3D" id="1.20.1270.60">
    <property type="entry name" value="Arfaptin homology (AH) domain/BAR domain"/>
    <property type="match status" value="1"/>
</dbReference>
<keyword evidence="7" id="KW-0343">GTPase activation</keyword>
<evidence type="ECO:0000259" key="26">
    <source>
        <dbReference type="PROSITE" id="PS50238"/>
    </source>
</evidence>
<keyword evidence="15" id="KW-0628">Postsynaptic cell membrane</keyword>
<feature type="compositionally biased region" description="Low complexity" evidence="24">
    <location>
        <begin position="966"/>
        <end position="980"/>
    </location>
</feature>
<evidence type="ECO:0000256" key="11">
    <source>
        <dbReference type="ARBA" id="ARBA00023018"/>
    </source>
</evidence>
<evidence type="ECO:0000256" key="23">
    <source>
        <dbReference type="SAM" id="Coils"/>
    </source>
</evidence>
<keyword evidence="10" id="KW-0524">Neurogenesis</keyword>
<evidence type="ECO:0000256" key="10">
    <source>
        <dbReference type="ARBA" id="ARBA00022902"/>
    </source>
</evidence>
<comment type="subcellular location">
    <subcellularLocation>
        <location evidence="5">Cell projection</location>
        <location evidence="5">Dendritic spine</location>
    </subcellularLocation>
    <subcellularLocation>
        <location evidence="3">Cell projection</location>
        <location evidence="3">Lamellipodium</location>
    </subcellularLocation>
    <subcellularLocation>
        <location evidence="4">Cytoplasm</location>
        <location evidence="4">Cytosol</location>
    </subcellularLocation>
    <subcellularLocation>
        <location evidence="2">Cytoplasmic vesicle</location>
        <location evidence="2">Phagosome</location>
    </subcellularLocation>
    <subcellularLocation>
        <location evidence="1">Nucleus</location>
    </subcellularLocation>
    <subcellularLocation>
        <location evidence="18">Postsynaptic cell membrane</location>
    </subcellularLocation>
    <subcellularLocation>
        <location evidence="19">Postsynaptic density</location>
    </subcellularLocation>
</comment>
<feature type="domain" description="Rho-GAP" evidence="26">
    <location>
        <begin position="458"/>
        <end position="642"/>
    </location>
</feature>
<feature type="region of interest" description="Disordered" evidence="24">
    <location>
        <begin position="181"/>
        <end position="220"/>
    </location>
</feature>
<reference evidence="28" key="1">
    <citation type="submission" date="2025-08" db="UniProtKB">
        <authorList>
            <consortium name="Ensembl"/>
        </authorList>
    </citation>
    <scope>IDENTIFICATION</scope>
</reference>
<evidence type="ECO:0000256" key="2">
    <source>
        <dbReference type="ARBA" id="ARBA00004262"/>
    </source>
</evidence>
<evidence type="ECO:0000259" key="25">
    <source>
        <dbReference type="PROSITE" id="PS50002"/>
    </source>
</evidence>
<name>A0A8C1KZQ6_CYPCA</name>
<dbReference type="PANTHER" id="PTHR14166">
    <property type="entry name" value="SLIT-ROBO RHO GTPASE ACTIVATING PROTEIN"/>
    <property type="match status" value="1"/>
</dbReference>
<feature type="region of interest" description="Disordered" evidence="24">
    <location>
        <begin position="765"/>
        <end position="839"/>
    </location>
</feature>
<keyword evidence="17" id="KW-0968">Cytoplasmic vesicle</keyword>
<evidence type="ECO:0000256" key="14">
    <source>
        <dbReference type="ARBA" id="ARBA00023242"/>
    </source>
</evidence>
<feature type="domain" description="F-BAR" evidence="27">
    <location>
        <begin position="19"/>
        <end position="307"/>
    </location>
</feature>
<dbReference type="Proteomes" id="UP000694427">
    <property type="component" value="Unplaced"/>
</dbReference>
<keyword evidence="11" id="KW-0770">Synapse</keyword>
<evidence type="ECO:0000313" key="29">
    <source>
        <dbReference type="Proteomes" id="UP000694427"/>
    </source>
</evidence>
<keyword evidence="14" id="KW-0539">Nucleus</keyword>
<evidence type="ECO:0000256" key="16">
    <source>
        <dbReference type="ARBA" id="ARBA00023273"/>
    </source>
</evidence>
<dbReference type="GO" id="GO:0007165">
    <property type="term" value="P:signal transduction"/>
    <property type="evidence" value="ECO:0007669"/>
    <property type="project" value="InterPro"/>
</dbReference>
<dbReference type="FunFam" id="2.30.30.40:FF:000266">
    <property type="entry name" value="SLIT-ROBO Rho GTPase-activating protein 2"/>
    <property type="match status" value="1"/>
</dbReference>
<dbReference type="SMART" id="SM00326">
    <property type="entry name" value="SH3"/>
    <property type="match status" value="1"/>
</dbReference>
<feature type="compositionally biased region" description="Polar residues" evidence="24">
    <location>
        <begin position="928"/>
        <end position="948"/>
    </location>
</feature>
<dbReference type="InterPro" id="IPR031160">
    <property type="entry name" value="F_BAR_dom"/>
</dbReference>
<sequence>MTSPAKFRKDKEIIAEYETQVKEIRAQLVEQLKCLDQQCELRVQLLQDLQDFFRKKAEIEMDYSRNLEKLAERFLAKTRYTKDPQFKKEQNVLSPVNCWNLLLAQVKRESRDHATLSDLYLNNIIPRFVQVSEDSGRLFKKSKEVGLQLQEDLMKVLNELYTVMKTYHMYNMDSINAESKLKEAEKQEEKQMSRSVRHEDRQTQRSSVKKIEKMKEKRQTKYTENKLKANKARNEYLLALEATNSCVFKYYIHDLSDLIDCCDLGYHASLNRALRTYLSAEFNVETSKHGGLETIENAAENLEANADKQRLMETYNNVFCPPMRFDFQSHMGDMMGHLCAQQPVQGELIQRCQQLQSRLSTLKIENEEVKKTMEATLQTIQDIVTIEDFDVTDCFHHSNSMESVKSTVSESFMSKPSLAKRRANQQETEQFYFTKLKEFLEGRNLITKLQAKHDLIQKTLGESDQIIPLMVESCIRFISRHGLHHEGIFRVSGSQVEVNDIKNAFERGEDPLAGDQNDHDMDSIAGVLKLYFRGLENALFPKEVFHDLMSCVSMENLQDRAVHIRKVLLSLPSNTLVIMRYLFAFLNHLSQYSDDNMMDPYNLAICFGPTLMSVPEGHDQVSCQAHVNEFIKTIIIHHETIFPGPRELEGPIYDRGGAAEEYCDSPHIEPPLVDEPAPDAASEIHNSDDESDPIEAIARFDYSGRTNRELSFKKGASLLLYHRASEDWWEGRHNGTEGLVPHQYIVCRTKAPSIRRTIRAVEGVGEGSSGATGGLKTSSMPASGLAKEGTDKRPVSAHSVLNSITRHSSLKTKVEGPQLRRSTPAGRSKSFSNHRPLDPEVIAQDIEETMNTALSELRELERQSNVKHTPDIVLDTLEQLKSGGASEPSSPLHSRLLREADSSQHPLQRSASSASDMPSTFRPGKTSGPKSPLSSMSTTGLSASGSTFRENKPPATKPKPVVFPKSSSAGGSPAMGSPTTTIPPTPPPPPPPTDKSCPV</sequence>
<feature type="coiled-coil region" evidence="23">
    <location>
        <begin position="352"/>
        <end position="379"/>
    </location>
</feature>
<evidence type="ECO:0000256" key="24">
    <source>
        <dbReference type="SAM" id="MobiDB-lite"/>
    </source>
</evidence>
<keyword evidence="9" id="KW-0963">Cytoplasm</keyword>
<keyword evidence="12 22" id="KW-0175">Coiled coil</keyword>
<evidence type="ECO:0000256" key="13">
    <source>
        <dbReference type="ARBA" id="ARBA00023136"/>
    </source>
</evidence>
<evidence type="ECO:0000256" key="1">
    <source>
        <dbReference type="ARBA" id="ARBA00004123"/>
    </source>
</evidence>
<evidence type="ECO:0000256" key="19">
    <source>
        <dbReference type="ARBA" id="ARBA00034105"/>
    </source>
</evidence>
<dbReference type="InterPro" id="IPR051627">
    <property type="entry name" value="SLIT-ROBO_RhoGAP"/>
</dbReference>
<organism evidence="28 29">
    <name type="scientific">Cyprinus carpio</name>
    <name type="common">Common carp</name>
    <dbReference type="NCBI Taxonomy" id="7962"/>
    <lineage>
        <taxon>Eukaryota</taxon>
        <taxon>Metazoa</taxon>
        <taxon>Chordata</taxon>
        <taxon>Craniata</taxon>
        <taxon>Vertebrata</taxon>
        <taxon>Euteleostomi</taxon>
        <taxon>Actinopterygii</taxon>
        <taxon>Neopterygii</taxon>
        <taxon>Teleostei</taxon>
        <taxon>Ostariophysi</taxon>
        <taxon>Cypriniformes</taxon>
        <taxon>Cyprinidae</taxon>
        <taxon>Cyprininae</taxon>
        <taxon>Cyprinus</taxon>
    </lineage>
</organism>
<evidence type="ECO:0000256" key="12">
    <source>
        <dbReference type="ARBA" id="ARBA00023054"/>
    </source>
</evidence>
<feature type="region of interest" description="Disordered" evidence="24">
    <location>
        <begin position="881"/>
        <end position="999"/>
    </location>
</feature>
<dbReference type="PROSITE" id="PS50002">
    <property type="entry name" value="SH3"/>
    <property type="match status" value="1"/>
</dbReference>
<dbReference type="Ensembl" id="ENSCCRT00010060385.1">
    <property type="protein sequence ID" value="ENSCCRP00010055112.1"/>
    <property type="gene ID" value="ENSCCRG00010022944.1"/>
</dbReference>
<dbReference type="InterPro" id="IPR008936">
    <property type="entry name" value="Rho_GTPase_activation_prot"/>
</dbReference>